<dbReference type="AlphaFoldDB" id="A0AAJ0HK72"/>
<evidence type="ECO:0000313" key="5">
    <source>
        <dbReference type="Proteomes" id="UP001275084"/>
    </source>
</evidence>
<dbReference type="InterPro" id="IPR002347">
    <property type="entry name" value="SDR_fam"/>
</dbReference>
<dbReference type="GO" id="GO:0016491">
    <property type="term" value="F:oxidoreductase activity"/>
    <property type="evidence" value="ECO:0007669"/>
    <property type="project" value="UniProtKB-KW"/>
</dbReference>
<dbReference type="Proteomes" id="UP001275084">
    <property type="component" value="Unassembled WGS sequence"/>
</dbReference>
<keyword evidence="5" id="KW-1185">Reference proteome</keyword>
<accession>A0AAJ0HK72</accession>
<evidence type="ECO:0000256" key="2">
    <source>
        <dbReference type="ARBA" id="ARBA00022857"/>
    </source>
</evidence>
<dbReference type="InterPro" id="IPR036291">
    <property type="entry name" value="NAD(P)-bd_dom_sf"/>
</dbReference>
<dbReference type="PANTHER" id="PTHR24320:SF236">
    <property type="entry name" value="SHORT-CHAIN DEHYDROGENASE-RELATED"/>
    <property type="match status" value="1"/>
</dbReference>
<keyword evidence="3" id="KW-0560">Oxidoreductase</keyword>
<reference evidence="4" key="2">
    <citation type="submission" date="2023-06" db="EMBL/GenBank/DDBJ databases">
        <authorList>
            <consortium name="Lawrence Berkeley National Laboratory"/>
            <person name="Haridas S."/>
            <person name="Hensen N."/>
            <person name="Bonometti L."/>
            <person name="Westerberg I."/>
            <person name="Brannstrom I.O."/>
            <person name="Guillou S."/>
            <person name="Cros-Aarteil S."/>
            <person name="Calhoun S."/>
            <person name="Kuo A."/>
            <person name="Mondo S."/>
            <person name="Pangilinan J."/>
            <person name="Riley R."/>
            <person name="Labutti K."/>
            <person name="Andreopoulos B."/>
            <person name="Lipzen A."/>
            <person name="Chen C."/>
            <person name="Yanf M."/>
            <person name="Daum C."/>
            <person name="Ng V."/>
            <person name="Clum A."/>
            <person name="Steindorff A."/>
            <person name="Ohm R."/>
            <person name="Martin F."/>
            <person name="Silar P."/>
            <person name="Natvig D."/>
            <person name="Lalanne C."/>
            <person name="Gautier V."/>
            <person name="Ament-Velasquez S.L."/>
            <person name="Kruys A."/>
            <person name="Hutchinson M.I."/>
            <person name="Powell A.J."/>
            <person name="Barry K."/>
            <person name="Miller A.N."/>
            <person name="Grigoriev I.V."/>
            <person name="Debuchy R."/>
            <person name="Gladieux P."/>
            <person name="Thoren M.H."/>
            <person name="Johannesson H."/>
        </authorList>
    </citation>
    <scope>NUCLEOTIDE SEQUENCE</scope>
    <source>
        <strain evidence="4">CBS 955.72</strain>
    </source>
</reference>
<name>A0AAJ0HK72_9PEZI</name>
<gene>
    <name evidence="4" type="ORF">B0T25DRAFT_225420</name>
</gene>
<dbReference type="Pfam" id="PF00106">
    <property type="entry name" value="adh_short"/>
    <property type="match status" value="1"/>
</dbReference>
<comment type="caution">
    <text evidence="4">The sequence shown here is derived from an EMBL/GenBank/DDBJ whole genome shotgun (WGS) entry which is preliminary data.</text>
</comment>
<dbReference type="SUPFAM" id="SSF51735">
    <property type="entry name" value="NAD(P)-binding Rossmann-fold domains"/>
    <property type="match status" value="1"/>
</dbReference>
<evidence type="ECO:0000256" key="1">
    <source>
        <dbReference type="ARBA" id="ARBA00006484"/>
    </source>
</evidence>
<sequence>MSLTLSVRRSTIVPYKPPLTEKNLPDQAGKVFIVTGGSGGLGKELVDILYQHNGRVYIAARSEAKTSAVITELQAKHPGSQGQLAFLPLQLEDLSTIRGTADAFLARESRLDVLWNNAGVMVPPQGSTTAQGHELQQGVNNLGHFLLTSLLLPTLRQTAAAASTSASTSTTTTAVGSVRVVWVSSSAADAAPQPALDFGNMDYRLREEGIWQKYARSKAACQLHASELARRTAGSGIITVALNPGNFLTSLQQNMPKMQVFMFKFVSSEPKNGAYTELFAGLSPTISEKDNGGWVSPFGKLDTPRKDLVEPELCARYWDWSEQQVKEYM</sequence>
<dbReference type="EMBL" id="JAUIQD010000004">
    <property type="protein sequence ID" value="KAK3354089.1"/>
    <property type="molecule type" value="Genomic_DNA"/>
</dbReference>
<evidence type="ECO:0008006" key="6">
    <source>
        <dbReference type="Google" id="ProtNLM"/>
    </source>
</evidence>
<keyword evidence="2" id="KW-0521">NADP</keyword>
<comment type="similarity">
    <text evidence="1">Belongs to the short-chain dehydrogenases/reductases (SDR) family.</text>
</comment>
<protein>
    <recommendedName>
        <fullName evidence="6">Short-chain dehydrogenase</fullName>
    </recommendedName>
</protein>
<reference evidence="4" key="1">
    <citation type="journal article" date="2023" name="Mol. Phylogenet. Evol.">
        <title>Genome-scale phylogeny and comparative genomics of the fungal order Sordariales.</title>
        <authorList>
            <person name="Hensen N."/>
            <person name="Bonometti L."/>
            <person name="Westerberg I."/>
            <person name="Brannstrom I.O."/>
            <person name="Guillou S."/>
            <person name="Cros-Aarteil S."/>
            <person name="Calhoun S."/>
            <person name="Haridas S."/>
            <person name="Kuo A."/>
            <person name="Mondo S."/>
            <person name="Pangilinan J."/>
            <person name="Riley R."/>
            <person name="LaButti K."/>
            <person name="Andreopoulos B."/>
            <person name="Lipzen A."/>
            <person name="Chen C."/>
            <person name="Yan M."/>
            <person name="Daum C."/>
            <person name="Ng V."/>
            <person name="Clum A."/>
            <person name="Steindorff A."/>
            <person name="Ohm R.A."/>
            <person name="Martin F."/>
            <person name="Silar P."/>
            <person name="Natvig D.O."/>
            <person name="Lalanne C."/>
            <person name="Gautier V."/>
            <person name="Ament-Velasquez S.L."/>
            <person name="Kruys A."/>
            <person name="Hutchinson M.I."/>
            <person name="Powell A.J."/>
            <person name="Barry K."/>
            <person name="Miller A.N."/>
            <person name="Grigoriev I.V."/>
            <person name="Debuchy R."/>
            <person name="Gladieux P."/>
            <person name="Hiltunen Thoren M."/>
            <person name="Johannesson H."/>
        </authorList>
    </citation>
    <scope>NUCLEOTIDE SEQUENCE</scope>
    <source>
        <strain evidence="4">CBS 955.72</strain>
    </source>
</reference>
<dbReference type="PRINTS" id="PR00081">
    <property type="entry name" value="GDHRDH"/>
</dbReference>
<dbReference type="PANTHER" id="PTHR24320">
    <property type="entry name" value="RETINOL DEHYDROGENASE"/>
    <property type="match status" value="1"/>
</dbReference>
<dbReference type="Gene3D" id="3.40.50.720">
    <property type="entry name" value="NAD(P)-binding Rossmann-like Domain"/>
    <property type="match status" value="1"/>
</dbReference>
<evidence type="ECO:0000313" key="4">
    <source>
        <dbReference type="EMBL" id="KAK3354089.1"/>
    </source>
</evidence>
<organism evidence="4 5">
    <name type="scientific">Lasiosphaeria hispida</name>
    <dbReference type="NCBI Taxonomy" id="260671"/>
    <lineage>
        <taxon>Eukaryota</taxon>
        <taxon>Fungi</taxon>
        <taxon>Dikarya</taxon>
        <taxon>Ascomycota</taxon>
        <taxon>Pezizomycotina</taxon>
        <taxon>Sordariomycetes</taxon>
        <taxon>Sordariomycetidae</taxon>
        <taxon>Sordariales</taxon>
        <taxon>Lasiosphaeriaceae</taxon>
        <taxon>Lasiosphaeria</taxon>
    </lineage>
</organism>
<evidence type="ECO:0000256" key="3">
    <source>
        <dbReference type="ARBA" id="ARBA00023002"/>
    </source>
</evidence>
<proteinExistence type="inferred from homology"/>